<feature type="compositionally biased region" description="Basic residues" evidence="1">
    <location>
        <begin position="1"/>
        <end position="20"/>
    </location>
</feature>
<name>A0A382M3Z2_9ZZZZ</name>
<reference evidence="2" key="1">
    <citation type="submission" date="2018-05" db="EMBL/GenBank/DDBJ databases">
        <authorList>
            <person name="Lanie J.A."/>
            <person name="Ng W.-L."/>
            <person name="Kazmierczak K.M."/>
            <person name="Andrzejewski T.M."/>
            <person name="Davidsen T.M."/>
            <person name="Wayne K.J."/>
            <person name="Tettelin H."/>
            <person name="Glass J.I."/>
            <person name="Rusch D."/>
            <person name="Podicherti R."/>
            <person name="Tsui H.-C.T."/>
            <person name="Winkler M.E."/>
        </authorList>
    </citation>
    <scope>NUCLEOTIDE SEQUENCE</scope>
</reference>
<accession>A0A382M3Z2</accession>
<evidence type="ECO:0000313" key="2">
    <source>
        <dbReference type="EMBL" id="SVC42072.1"/>
    </source>
</evidence>
<gene>
    <name evidence="2" type="ORF">METZ01_LOCUS294926</name>
</gene>
<evidence type="ECO:0000256" key="1">
    <source>
        <dbReference type="SAM" id="MobiDB-lite"/>
    </source>
</evidence>
<feature type="region of interest" description="Disordered" evidence="1">
    <location>
        <begin position="1"/>
        <end position="60"/>
    </location>
</feature>
<organism evidence="2">
    <name type="scientific">marine metagenome</name>
    <dbReference type="NCBI Taxonomy" id="408172"/>
    <lineage>
        <taxon>unclassified sequences</taxon>
        <taxon>metagenomes</taxon>
        <taxon>ecological metagenomes</taxon>
    </lineage>
</organism>
<dbReference type="EMBL" id="UINC01090277">
    <property type="protein sequence ID" value="SVC42072.1"/>
    <property type="molecule type" value="Genomic_DNA"/>
</dbReference>
<feature type="compositionally biased region" description="Basic residues" evidence="1">
    <location>
        <begin position="42"/>
        <end position="60"/>
    </location>
</feature>
<dbReference type="AlphaFoldDB" id="A0A382M3Z2"/>
<sequence length="60" mass="7004">MTYTFRRKLMNINKSPRRIKRDAGGRNKNPVAKLLRTPVYKSKVKPSGKLYSRKKPTLKS</sequence>
<protein>
    <submittedName>
        <fullName evidence="2">Uncharacterized protein</fullName>
    </submittedName>
</protein>
<proteinExistence type="predicted"/>